<gene>
    <name evidence="1" type="ORF">PVAP13_2KG340202</name>
</gene>
<evidence type="ECO:0000313" key="2">
    <source>
        <dbReference type="Proteomes" id="UP000823388"/>
    </source>
</evidence>
<accession>A0A8T0W7W9</accession>
<evidence type="ECO:0000313" key="1">
    <source>
        <dbReference type="EMBL" id="KAG2643525.1"/>
    </source>
</evidence>
<reference evidence="1" key="1">
    <citation type="submission" date="2020-05" db="EMBL/GenBank/DDBJ databases">
        <title>WGS assembly of Panicum virgatum.</title>
        <authorList>
            <person name="Lovell J.T."/>
            <person name="Jenkins J."/>
            <person name="Shu S."/>
            <person name="Juenger T.E."/>
            <person name="Schmutz J."/>
        </authorList>
    </citation>
    <scope>NUCLEOTIDE SEQUENCE</scope>
    <source>
        <strain evidence="1">AP13</strain>
    </source>
</reference>
<sequence>MRPQSRRRNTLIPARLGIVDPRAVPARRCADGFRTTPTRTTASTSSRLKQLPISCSVPLPIPLAWTEIAFRGILLRGVSTMNWTALPAACYRIRRCPSAAGRVRPPAPAAVGCSSTFGARGEEAVARRCHTKYCTCGVAAGAVVEE</sequence>
<dbReference type="EMBL" id="CM029039">
    <property type="protein sequence ID" value="KAG2643525.1"/>
    <property type="molecule type" value="Genomic_DNA"/>
</dbReference>
<keyword evidence="2" id="KW-1185">Reference proteome</keyword>
<protein>
    <submittedName>
        <fullName evidence="1">Uncharacterized protein</fullName>
    </submittedName>
</protein>
<organism evidence="1 2">
    <name type="scientific">Panicum virgatum</name>
    <name type="common">Blackwell switchgrass</name>
    <dbReference type="NCBI Taxonomy" id="38727"/>
    <lineage>
        <taxon>Eukaryota</taxon>
        <taxon>Viridiplantae</taxon>
        <taxon>Streptophyta</taxon>
        <taxon>Embryophyta</taxon>
        <taxon>Tracheophyta</taxon>
        <taxon>Spermatophyta</taxon>
        <taxon>Magnoliopsida</taxon>
        <taxon>Liliopsida</taxon>
        <taxon>Poales</taxon>
        <taxon>Poaceae</taxon>
        <taxon>PACMAD clade</taxon>
        <taxon>Panicoideae</taxon>
        <taxon>Panicodae</taxon>
        <taxon>Paniceae</taxon>
        <taxon>Panicinae</taxon>
        <taxon>Panicum</taxon>
        <taxon>Panicum sect. Hiantes</taxon>
    </lineage>
</organism>
<comment type="caution">
    <text evidence="1">The sequence shown here is derived from an EMBL/GenBank/DDBJ whole genome shotgun (WGS) entry which is preliminary data.</text>
</comment>
<dbReference type="Proteomes" id="UP000823388">
    <property type="component" value="Chromosome 2K"/>
</dbReference>
<dbReference type="AlphaFoldDB" id="A0A8T0W7W9"/>
<name>A0A8T0W7W9_PANVG</name>
<proteinExistence type="predicted"/>